<accession>A0A949TY87</accession>
<organism evidence="1 2">
    <name type="scientific">Clostridium thailandense</name>
    <dbReference type="NCBI Taxonomy" id="2794346"/>
    <lineage>
        <taxon>Bacteria</taxon>
        <taxon>Bacillati</taxon>
        <taxon>Bacillota</taxon>
        <taxon>Clostridia</taxon>
        <taxon>Eubacteriales</taxon>
        <taxon>Clostridiaceae</taxon>
        <taxon>Clostridium</taxon>
    </lineage>
</organism>
<comment type="caution">
    <text evidence="1">The sequence shown here is derived from an EMBL/GenBank/DDBJ whole genome shotgun (WGS) entry which is preliminary data.</text>
</comment>
<name>A0A949TY87_9CLOT</name>
<dbReference type="AlphaFoldDB" id="A0A949TY87"/>
<protein>
    <submittedName>
        <fullName evidence="1">Glycerol dehydratase reactivase beta/small subunit family protein</fullName>
    </submittedName>
</protein>
<dbReference type="Pfam" id="PF02288">
    <property type="entry name" value="Dehydratase_MU"/>
    <property type="match status" value="1"/>
</dbReference>
<dbReference type="EMBL" id="JAEEGC010000098">
    <property type="protein sequence ID" value="MBV7274793.1"/>
    <property type="molecule type" value="Genomic_DNA"/>
</dbReference>
<dbReference type="Proteomes" id="UP000694308">
    <property type="component" value="Unassembled WGS sequence"/>
</dbReference>
<keyword evidence="2" id="KW-1185">Reference proteome</keyword>
<evidence type="ECO:0000313" key="2">
    <source>
        <dbReference type="Proteomes" id="UP000694308"/>
    </source>
</evidence>
<gene>
    <name evidence="1" type="ORF">I6U48_18005</name>
</gene>
<dbReference type="RefSeq" id="WP_218321852.1">
    <property type="nucleotide sequence ID" value="NZ_JAEEGC010000098.1"/>
</dbReference>
<dbReference type="InterPro" id="IPR003208">
    <property type="entry name" value="Dehydtase/Dehydtase_re"/>
</dbReference>
<evidence type="ECO:0000313" key="1">
    <source>
        <dbReference type="EMBL" id="MBV7274793.1"/>
    </source>
</evidence>
<proteinExistence type="predicted"/>
<sequence length="145" mass="16432">MIGNSVEIPCIFVCLNNTKEPLLREILAGIEEEGIPYKLKNIEFSDETMQRCIHSEAQNSKIGIAIGIMNSRIILQYSKLKEENPLINLKLNLYEKEKARIVGCNAARLYKIMPFKDIELVDVDVIEKVRASVISALDKLNIKIS</sequence>
<reference evidence="1" key="1">
    <citation type="submission" date="2020-12" db="EMBL/GenBank/DDBJ databases">
        <title>Clostridium thailandense sp. nov., a novel acetogenic bacterium isolated from peat land soil in Thailand.</title>
        <authorList>
            <person name="Chaikitkaew S."/>
            <person name="Birkeland N.K."/>
        </authorList>
    </citation>
    <scope>NUCLEOTIDE SEQUENCE</scope>
    <source>
        <strain evidence="1">PL3</strain>
    </source>
</reference>